<sequence>MATAVIAAVVLAIVFSRSGGDGGSDNEVFLQAAASSGPDPFTGSTATDSSAPPATPTETRTPTQSANVTRGIDGSSPGLYGGTRNNSSCDVEKQITALRADPAKNGAFASAQGIRPSEVPAYLRSLTPLQLRFDTRVTNHGYRGGRATPYQAVLQAGTAVLVDDLGVPRVRCACGNPLRPPVPQKSTPKPTGDSWPSYRPQNVVVVSQSTTIINAFVVYDPDNGGWFERRAGDTGGGDRMTSPPTTQPSPSISVSDSPPASEQPSPCVTLSEGRTPSETEDGSPSLSPCPPTSPTPSPSEPSTPETSPTEPESPPTSPETETETETEPPPDSPTGDDTTTASGTVGSVPQTEPVAPGE</sequence>
<feature type="domain" description="DUF6777" evidence="2">
    <location>
        <begin position="71"/>
        <end position="232"/>
    </location>
</feature>
<evidence type="ECO:0000259" key="2">
    <source>
        <dbReference type="Pfam" id="PF20568"/>
    </source>
</evidence>
<name>A0A5N8VVU7_9ACTN</name>
<accession>A0A5N8VVU7</accession>
<reference evidence="3 4" key="1">
    <citation type="submission" date="2019-07" db="EMBL/GenBank/DDBJ databases">
        <title>New species of Amycolatopsis and Streptomyces.</title>
        <authorList>
            <person name="Duangmal K."/>
            <person name="Teo W.F.A."/>
            <person name="Lipun K."/>
        </authorList>
    </citation>
    <scope>NUCLEOTIDE SEQUENCE [LARGE SCALE GENOMIC DNA]</scope>
    <source>
        <strain evidence="3 4">TISTR 2346</strain>
    </source>
</reference>
<dbReference type="AlphaFoldDB" id="A0A5N8VVU7"/>
<feature type="region of interest" description="Disordered" evidence="1">
    <location>
        <begin position="34"/>
        <end position="86"/>
    </location>
</feature>
<feature type="compositionally biased region" description="Polar residues" evidence="1">
    <location>
        <begin position="262"/>
        <end position="276"/>
    </location>
</feature>
<evidence type="ECO:0000313" key="4">
    <source>
        <dbReference type="Proteomes" id="UP000326979"/>
    </source>
</evidence>
<dbReference type="Pfam" id="PF20568">
    <property type="entry name" value="DUF6777"/>
    <property type="match status" value="1"/>
</dbReference>
<feature type="compositionally biased region" description="Pro residues" evidence="1">
    <location>
        <begin position="287"/>
        <end position="301"/>
    </location>
</feature>
<dbReference type="EMBL" id="VJZE01000020">
    <property type="protein sequence ID" value="MPY39391.1"/>
    <property type="molecule type" value="Genomic_DNA"/>
</dbReference>
<dbReference type="Proteomes" id="UP000326979">
    <property type="component" value="Unassembled WGS sequence"/>
</dbReference>
<feature type="compositionally biased region" description="Low complexity" evidence="1">
    <location>
        <begin position="42"/>
        <end position="66"/>
    </location>
</feature>
<keyword evidence="4" id="KW-1185">Reference proteome</keyword>
<dbReference type="InterPro" id="IPR046704">
    <property type="entry name" value="DUF6777"/>
</dbReference>
<gene>
    <name evidence="3" type="ORF">FNH04_05480</name>
</gene>
<feature type="region of interest" description="Disordered" evidence="1">
    <location>
        <begin position="175"/>
        <end position="198"/>
    </location>
</feature>
<feature type="region of interest" description="Disordered" evidence="1">
    <location>
        <begin position="222"/>
        <end position="358"/>
    </location>
</feature>
<comment type="caution">
    <text evidence="3">The sequence shown here is derived from an EMBL/GenBank/DDBJ whole genome shotgun (WGS) entry which is preliminary data.</text>
</comment>
<proteinExistence type="predicted"/>
<evidence type="ECO:0000313" key="3">
    <source>
        <dbReference type="EMBL" id="MPY39391.1"/>
    </source>
</evidence>
<feature type="compositionally biased region" description="Polar residues" evidence="1">
    <location>
        <begin position="341"/>
        <end position="350"/>
    </location>
</feature>
<evidence type="ECO:0000256" key="1">
    <source>
        <dbReference type="SAM" id="MobiDB-lite"/>
    </source>
</evidence>
<protein>
    <recommendedName>
        <fullName evidence="2">DUF6777 domain-containing protein</fullName>
    </recommendedName>
</protein>
<organism evidence="3 4">
    <name type="scientific">Streptomyces phyllanthi</name>
    <dbReference type="NCBI Taxonomy" id="1803180"/>
    <lineage>
        <taxon>Bacteria</taxon>
        <taxon>Bacillati</taxon>
        <taxon>Actinomycetota</taxon>
        <taxon>Actinomycetes</taxon>
        <taxon>Kitasatosporales</taxon>
        <taxon>Streptomycetaceae</taxon>
        <taxon>Streptomyces</taxon>
    </lineage>
</organism>
<feature type="compositionally biased region" description="Low complexity" evidence="1">
    <location>
        <begin position="241"/>
        <end position="260"/>
    </location>
</feature>